<evidence type="ECO:0000256" key="1">
    <source>
        <dbReference type="SAM" id="MobiDB-lite"/>
    </source>
</evidence>
<feature type="compositionally biased region" description="Acidic residues" evidence="1">
    <location>
        <begin position="419"/>
        <end position="438"/>
    </location>
</feature>
<feature type="region of interest" description="Disordered" evidence="1">
    <location>
        <begin position="85"/>
        <end position="154"/>
    </location>
</feature>
<accession>A0A1G4IPW5</accession>
<dbReference type="EMBL" id="LT598483">
    <property type="protein sequence ID" value="SCU78783.1"/>
    <property type="molecule type" value="Genomic_DNA"/>
</dbReference>
<dbReference type="GO" id="GO:0072344">
    <property type="term" value="P:rescue of stalled ribosome"/>
    <property type="evidence" value="ECO:0007669"/>
    <property type="project" value="InterPro"/>
</dbReference>
<proteinExistence type="predicted"/>
<dbReference type="Proteomes" id="UP000191144">
    <property type="component" value="Chromosome A"/>
</dbReference>
<organism evidence="3 4">
    <name type="scientific">Lachancea meyersii CBS 8951</name>
    <dbReference type="NCBI Taxonomy" id="1266667"/>
    <lineage>
        <taxon>Eukaryota</taxon>
        <taxon>Fungi</taxon>
        <taxon>Dikarya</taxon>
        <taxon>Ascomycota</taxon>
        <taxon>Saccharomycotina</taxon>
        <taxon>Saccharomycetes</taxon>
        <taxon>Saccharomycetales</taxon>
        <taxon>Saccharomycetaceae</taxon>
        <taxon>Lachancea</taxon>
    </lineage>
</organism>
<dbReference type="InterPro" id="IPR039128">
    <property type="entry name" value="TRIP4-like"/>
</dbReference>
<dbReference type="GO" id="GO:0005634">
    <property type="term" value="C:nucleus"/>
    <property type="evidence" value="ECO:0007669"/>
    <property type="project" value="InterPro"/>
</dbReference>
<gene>
    <name evidence="3" type="ORF">LAME_0A05798G</name>
</gene>
<name>A0A1G4IPW5_9SACH</name>
<dbReference type="PANTHER" id="PTHR12963:SF4">
    <property type="entry name" value="ACTIVATING SIGNAL COINTEGRATOR 1"/>
    <property type="match status" value="1"/>
</dbReference>
<feature type="domain" description="TRIP4/RQT4 C2HC5-type zinc finger" evidence="2">
    <location>
        <begin position="178"/>
        <end position="231"/>
    </location>
</feature>
<evidence type="ECO:0000313" key="3">
    <source>
        <dbReference type="EMBL" id="SCU78783.1"/>
    </source>
</evidence>
<keyword evidence="4" id="KW-1185">Reference proteome</keyword>
<feature type="compositionally biased region" description="Polar residues" evidence="1">
    <location>
        <begin position="482"/>
        <end position="493"/>
    </location>
</feature>
<feature type="region of interest" description="Disordered" evidence="1">
    <location>
        <begin position="298"/>
        <end position="319"/>
    </location>
</feature>
<dbReference type="PANTHER" id="PTHR12963">
    <property type="entry name" value="THYROID RECEPTOR INTERACTING PROTEIN RELATED"/>
    <property type="match status" value="1"/>
</dbReference>
<dbReference type="GO" id="GO:0045893">
    <property type="term" value="P:positive regulation of DNA-templated transcription"/>
    <property type="evidence" value="ECO:0007669"/>
    <property type="project" value="TreeGrafter"/>
</dbReference>
<dbReference type="Pfam" id="PF06221">
    <property type="entry name" value="zf-C2HC5"/>
    <property type="match status" value="1"/>
</dbReference>
<dbReference type="InterPro" id="IPR009349">
    <property type="entry name" value="TRIP4/RQT4_C2HC5_Znf"/>
</dbReference>
<dbReference type="AlphaFoldDB" id="A0A1G4IPW5"/>
<reference evidence="4" key="1">
    <citation type="submission" date="2016-03" db="EMBL/GenBank/DDBJ databases">
        <authorList>
            <person name="Devillers Hugo."/>
        </authorList>
    </citation>
    <scope>NUCLEOTIDE SEQUENCE [LARGE SCALE GENOMIC DNA]</scope>
</reference>
<sequence length="519" mass="58935">MGKTQAIEFGIKRIPVIIPLDEESARQLCEQILTTHANEPDKVAEKFLEILGPEDESLNFVLQFNEKLGYKEPSIAASEPIVKNEAKNSGSKAGNDILEPLKVTKTPVNTKSVPPKATDAVRKSVLSSYRPQQNSPKPSVQEKPKKNGKSRKLQNLQEIDDVLKILELETTDKDPTKYVCNCRGTRHPLFEVAPNCLSCGKIMCVMEGLHLNNCTSCGAEMMSPEERSKIIDVLNQEKLELASVKTAVVPEKPKRTKAYTITSGTGTNLFSEQDRLFQRIEKEKEREAKRKEVLGGLEESRLAETKEATEHDQEDPELRSAQERLEKLLHFQNTSDQRTKIIDNASDFSMSNDSNLWGSAQDRALMLKKQQRNIRRWEKLEQERRGRRDKVVIDLVIGKDGKVTMTEASRPQKKSHAADDEDKDEISDEEDLKDLEEIEQLKGSLAQTSKEKEGNLSSKIWDPEKDRKQFRRPVYIDDRQSVESSGEDQTISDGRNWKKRVQISQNDENSLEQNILAVL</sequence>
<feature type="compositionally biased region" description="Polar residues" evidence="1">
    <location>
        <begin position="125"/>
        <end position="138"/>
    </location>
</feature>
<evidence type="ECO:0000259" key="2">
    <source>
        <dbReference type="Pfam" id="PF06221"/>
    </source>
</evidence>
<evidence type="ECO:0000313" key="4">
    <source>
        <dbReference type="Proteomes" id="UP000191144"/>
    </source>
</evidence>
<dbReference type="GO" id="GO:0180022">
    <property type="term" value="C:RQC-trigger complex"/>
    <property type="evidence" value="ECO:0007669"/>
    <property type="project" value="InterPro"/>
</dbReference>
<feature type="region of interest" description="Disordered" evidence="1">
    <location>
        <begin position="403"/>
        <end position="496"/>
    </location>
</feature>
<dbReference type="OrthoDB" id="338816at2759"/>
<protein>
    <submittedName>
        <fullName evidence="3">LAME_0A05798g1_1</fullName>
    </submittedName>
</protein>
<dbReference type="GO" id="GO:0008270">
    <property type="term" value="F:zinc ion binding"/>
    <property type="evidence" value="ECO:0007669"/>
    <property type="project" value="InterPro"/>
</dbReference>